<dbReference type="InterPro" id="IPR027417">
    <property type="entry name" value="P-loop_NTPase"/>
</dbReference>
<reference evidence="6" key="1">
    <citation type="journal article" date="2019" name="Int. J. Syst. Evol. Microbiol.">
        <title>The Global Catalogue of Microorganisms (GCM) 10K type strain sequencing project: providing services to taxonomists for standard genome sequencing and annotation.</title>
        <authorList>
            <consortium name="The Broad Institute Genomics Platform"/>
            <consortium name="The Broad Institute Genome Sequencing Center for Infectious Disease"/>
            <person name="Wu L."/>
            <person name="Ma J."/>
        </authorList>
    </citation>
    <scope>NUCLEOTIDE SEQUENCE [LARGE SCALE GENOMIC DNA]</scope>
    <source>
        <strain evidence="6">CCM 320</strain>
    </source>
</reference>
<name>A0ABV7KKA3_PLAOK</name>
<dbReference type="SUPFAM" id="SSF52540">
    <property type="entry name" value="P-loop containing nucleoside triphosphate hydrolases"/>
    <property type="match status" value="2"/>
</dbReference>
<accession>A0ABV7KKA3</accession>
<dbReference type="Pfam" id="PF00005">
    <property type="entry name" value="ABC_tran"/>
    <property type="match status" value="2"/>
</dbReference>
<keyword evidence="6" id="KW-1185">Reference proteome</keyword>
<organism evidence="5 6">
    <name type="scientific">Planomicrobium okeanokoites</name>
    <name type="common">Planococcus okeanokoites</name>
    <name type="synonym">Flavobacterium okeanokoites</name>
    <dbReference type="NCBI Taxonomy" id="244"/>
    <lineage>
        <taxon>Bacteria</taxon>
        <taxon>Bacillati</taxon>
        <taxon>Bacillota</taxon>
        <taxon>Bacilli</taxon>
        <taxon>Bacillales</taxon>
        <taxon>Caryophanaceae</taxon>
        <taxon>Planomicrobium</taxon>
    </lineage>
</organism>
<dbReference type="InterPro" id="IPR003593">
    <property type="entry name" value="AAA+_ATPase"/>
</dbReference>
<sequence>MAIVGKLNKLTIRYMDRVIVEEAKAVIHEQSRIAVIGANGSGKTSVLEAIARGAQGVHWLGSDPEIVYMEQEVRDVEKANLDAETRAMERKWRVPAERHKLSGGETMKLRLANALAQSGDIYLLDEPTNHLDAESLETLADSIKEMEGTVIFVSHDRHFIDRVATHVWEIEDAVLIEYEGNYSASRVERAHQRHTQKRKYDKQQAKIAQVENQIAQLQSWSDKAHAESTKKDGAKEYFRMKAKKKDVQIRSKRQRLQAELDQEQVSEPKDELQISFDINDAAKKGRRVIALKNVCKSYGDRLLFDRATFTIQHGERVGLLGANGSGKTTLLQMMLGSGGHDGEVWLSKGMKIGYLSQDVFDLPEEKTPSELFWAPSYEETGKIRNLMDHLGFEKVHWDQPILNMSMGERVRLKLMEFMLSECNVLLLDEPTNHLDLPSREELERALSFFGGTMLIATHDRYFMEKLSDKLLVFERGTLSKYEGGYSEWMDRESAAERLDLMQLERERQEVLGKLSFMTPVNKEYEGLDRRFNELTASIKMIGKNNH</sequence>
<dbReference type="Gene3D" id="3.40.50.300">
    <property type="entry name" value="P-loop containing nucleotide triphosphate hydrolases"/>
    <property type="match status" value="3"/>
</dbReference>
<feature type="domain" description="ABC transporter" evidence="4">
    <location>
        <begin position="5"/>
        <end position="197"/>
    </location>
</feature>
<dbReference type="InterPro" id="IPR003439">
    <property type="entry name" value="ABC_transporter-like_ATP-bd"/>
</dbReference>
<feature type="domain" description="ABC transporter" evidence="4">
    <location>
        <begin position="289"/>
        <end position="500"/>
    </location>
</feature>
<dbReference type="Proteomes" id="UP001595625">
    <property type="component" value="Unassembled WGS sequence"/>
</dbReference>
<dbReference type="NCBIfam" id="NF000355">
    <property type="entry name" value="ribo_prot_ABC_F"/>
    <property type="match status" value="1"/>
</dbReference>
<dbReference type="InterPro" id="IPR032781">
    <property type="entry name" value="ABC_tran_Xtn"/>
</dbReference>
<protein>
    <submittedName>
        <fullName evidence="5">Ribosomal protection-like ABC-F family protein</fullName>
    </submittedName>
</protein>
<keyword evidence="3" id="KW-0175">Coiled coil</keyword>
<evidence type="ECO:0000259" key="4">
    <source>
        <dbReference type="PROSITE" id="PS50893"/>
    </source>
</evidence>
<dbReference type="CDD" id="cd03221">
    <property type="entry name" value="ABCF_EF-3"/>
    <property type="match status" value="2"/>
</dbReference>
<evidence type="ECO:0000256" key="1">
    <source>
        <dbReference type="ARBA" id="ARBA00022741"/>
    </source>
</evidence>
<dbReference type="RefSeq" id="WP_117313635.1">
    <property type="nucleotide sequence ID" value="NZ_JBHRUJ010000001.1"/>
</dbReference>
<dbReference type="PROSITE" id="PS50893">
    <property type="entry name" value="ABC_TRANSPORTER_2"/>
    <property type="match status" value="2"/>
</dbReference>
<feature type="coiled-coil region" evidence="3">
    <location>
        <begin position="193"/>
        <end position="220"/>
    </location>
</feature>
<dbReference type="EMBL" id="JBHRUJ010000001">
    <property type="protein sequence ID" value="MFC3209541.1"/>
    <property type="molecule type" value="Genomic_DNA"/>
</dbReference>
<proteinExistence type="predicted"/>
<dbReference type="PANTHER" id="PTHR42855">
    <property type="entry name" value="ABC TRANSPORTER ATP-BINDING SUBUNIT"/>
    <property type="match status" value="1"/>
</dbReference>
<evidence type="ECO:0000313" key="6">
    <source>
        <dbReference type="Proteomes" id="UP001595625"/>
    </source>
</evidence>
<dbReference type="InterPro" id="IPR051309">
    <property type="entry name" value="ABCF_ATPase"/>
</dbReference>
<dbReference type="Pfam" id="PF12848">
    <property type="entry name" value="ABC_tran_Xtn"/>
    <property type="match status" value="1"/>
</dbReference>
<keyword evidence="1" id="KW-0547">Nucleotide-binding</keyword>
<evidence type="ECO:0000256" key="3">
    <source>
        <dbReference type="SAM" id="Coils"/>
    </source>
</evidence>
<keyword evidence="2" id="KW-0067">ATP-binding</keyword>
<dbReference type="SMART" id="SM00382">
    <property type="entry name" value="AAA"/>
    <property type="match status" value="2"/>
</dbReference>
<evidence type="ECO:0000256" key="2">
    <source>
        <dbReference type="ARBA" id="ARBA00022840"/>
    </source>
</evidence>
<comment type="caution">
    <text evidence="5">The sequence shown here is derived from an EMBL/GenBank/DDBJ whole genome shotgun (WGS) entry which is preliminary data.</text>
</comment>
<dbReference type="PANTHER" id="PTHR42855:SF2">
    <property type="entry name" value="DRUG RESISTANCE ABC TRANSPORTER,ATP-BINDING PROTEIN"/>
    <property type="match status" value="1"/>
</dbReference>
<gene>
    <name evidence="5" type="primary">abc-f</name>
    <name evidence="5" type="ORF">ACFOEJ_00450</name>
</gene>
<evidence type="ECO:0000313" key="5">
    <source>
        <dbReference type="EMBL" id="MFC3209541.1"/>
    </source>
</evidence>